<evidence type="ECO:0000256" key="1">
    <source>
        <dbReference type="SAM" id="MobiDB-lite"/>
    </source>
</evidence>
<keyword evidence="4" id="KW-1185">Reference proteome</keyword>
<feature type="transmembrane region" description="Helical" evidence="2">
    <location>
        <begin position="165"/>
        <end position="184"/>
    </location>
</feature>
<feature type="transmembrane region" description="Helical" evidence="2">
    <location>
        <begin position="47"/>
        <end position="68"/>
    </location>
</feature>
<gene>
    <name evidence="3" type="ORF">OC842_006406</name>
</gene>
<name>A0AAN6G8L1_9BASI</name>
<reference evidence="3" key="1">
    <citation type="journal article" date="2023" name="PhytoFront">
        <title>Draft Genome Resources of Seven Strains of Tilletia horrida, Causal Agent of Kernel Smut of Rice.</title>
        <authorList>
            <person name="Khanal S."/>
            <person name="Antony Babu S."/>
            <person name="Zhou X.G."/>
        </authorList>
    </citation>
    <scope>NUCLEOTIDE SEQUENCE</scope>
    <source>
        <strain evidence="3">TX3</strain>
    </source>
</reference>
<feature type="transmembrane region" description="Helical" evidence="2">
    <location>
        <begin position="196"/>
        <end position="220"/>
    </location>
</feature>
<accession>A0AAN6G8L1</accession>
<organism evidence="3 4">
    <name type="scientific">Tilletia horrida</name>
    <dbReference type="NCBI Taxonomy" id="155126"/>
    <lineage>
        <taxon>Eukaryota</taxon>
        <taxon>Fungi</taxon>
        <taxon>Dikarya</taxon>
        <taxon>Basidiomycota</taxon>
        <taxon>Ustilaginomycotina</taxon>
        <taxon>Exobasidiomycetes</taxon>
        <taxon>Tilletiales</taxon>
        <taxon>Tilletiaceae</taxon>
        <taxon>Tilletia</taxon>
    </lineage>
</organism>
<feature type="transmembrane region" description="Helical" evidence="2">
    <location>
        <begin position="111"/>
        <end position="129"/>
    </location>
</feature>
<keyword evidence="2" id="KW-0472">Membrane</keyword>
<dbReference type="AlphaFoldDB" id="A0AAN6G8L1"/>
<dbReference type="Proteomes" id="UP001176521">
    <property type="component" value="Unassembled WGS sequence"/>
</dbReference>
<evidence type="ECO:0000313" key="3">
    <source>
        <dbReference type="EMBL" id="KAK0522633.1"/>
    </source>
</evidence>
<evidence type="ECO:0000313" key="4">
    <source>
        <dbReference type="Proteomes" id="UP001176521"/>
    </source>
</evidence>
<keyword evidence="2" id="KW-0812">Transmembrane</keyword>
<feature type="region of interest" description="Disordered" evidence="1">
    <location>
        <begin position="354"/>
        <end position="399"/>
    </location>
</feature>
<evidence type="ECO:0000256" key="2">
    <source>
        <dbReference type="SAM" id="Phobius"/>
    </source>
</evidence>
<dbReference type="EMBL" id="JAPDMQ010000572">
    <property type="protein sequence ID" value="KAK0522633.1"/>
    <property type="molecule type" value="Genomic_DNA"/>
</dbReference>
<protein>
    <submittedName>
        <fullName evidence="3">Uncharacterized protein</fullName>
    </submittedName>
</protein>
<feature type="region of interest" description="Disordered" evidence="1">
    <location>
        <begin position="417"/>
        <end position="446"/>
    </location>
</feature>
<sequence length="469" mass="51283">MEMKKDFEAAMVLFWFSVGFSLREQMSTSRFDWDVITGKRQRRWPQFFYFLVKLTWWGYVIANIVLVYTRKPIDCQGAMYAIESMMSVITLCSSILLACRTICVYQDFARKVVIGIISIFALGLAAAWGQGVNSVGAMWLPGQGQPWTEGACAFTGVRMDYSVKYIVTVTFDFLVLVLTVIGVYRLEGSTTKIGYILIRQGIVYFIATFVVNALIAGFTIAQLNPVMSLILAVPTSAIAVAASTRLYVELAEETRPLKDREVSFTKENEESYFGTVSGNSSDTRKRSMFRGMFRRTSSADPEKLGQILSLNLGTSSPLVEIHGPTPSQSANSGVFVVRAIAPEPIENLATPMMVQEAQQQQQHEARSRPSIDNNNASGPGSGTATPNGTPHRSHRKQPSFSVLPSAAAAAAGLRIEQSRTVTTEPMPVHLAGGPFPFAEPSSSQEDAVLKEFPGLSSRSSQGHGSGSNH</sequence>
<feature type="compositionally biased region" description="Polar residues" evidence="1">
    <location>
        <begin position="370"/>
        <end position="390"/>
    </location>
</feature>
<comment type="caution">
    <text evidence="3">The sequence shown here is derived from an EMBL/GenBank/DDBJ whole genome shotgun (WGS) entry which is preliminary data.</text>
</comment>
<proteinExistence type="predicted"/>
<keyword evidence="2" id="KW-1133">Transmembrane helix</keyword>
<feature type="transmembrane region" description="Helical" evidence="2">
    <location>
        <begin position="80"/>
        <end position="99"/>
    </location>
</feature>